<accession>A0A1Z4VUT9</accession>
<reference evidence="1 2" key="1">
    <citation type="submission" date="2017-05" db="EMBL/GenBank/DDBJ databases">
        <title>Thiocyanate degradation by Thiohalobacter thiocyanaticus FOKN1.</title>
        <authorList>
            <person name="Oshiki M."/>
            <person name="Fukushima T."/>
            <person name="Kawano S."/>
            <person name="Nakagawa J."/>
        </authorList>
    </citation>
    <scope>NUCLEOTIDE SEQUENCE [LARGE SCALE GENOMIC DNA]</scope>
    <source>
        <strain evidence="1 2">FOKN1</strain>
    </source>
</reference>
<gene>
    <name evidence="1" type="ORF">FOKN1_2915</name>
</gene>
<dbReference type="EMBL" id="AP018052">
    <property type="protein sequence ID" value="BAZ95273.1"/>
    <property type="molecule type" value="Genomic_DNA"/>
</dbReference>
<evidence type="ECO:0000313" key="2">
    <source>
        <dbReference type="Proteomes" id="UP000218765"/>
    </source>
</evidence>
<dbReference type="Proteomes" id="UP000218765">
    <property type="component" value="Chromosome"/>
</dbReference>
<sequence>MAAGIEQLVPVQAAVHGLGELLPLAGAEGASGLAHAAAQRSAVGHVFMSKIKSAMENTESTDVKDLW</sequence>
<organism evidence="1 2">
    <name type="scientific">Thiohalobacter thiocyanaticus</name>
    <dbReference type="NCBI Taxonomy" id="585455"/>
    <lineage>
        <taxon>Bacteria</taxon>
        <taxon>Pseudomonadati</taxon>
        <taxon>Pseudomonadota</taxon>
        <taxon>Gammaproteobacteria</taxon>
        <taxon>Thiohalobacterales</taxon>
        <taxon>Thiohalobacteraceae</taxon>
        <taxon>Thiohalobacter</taxon>
    </lineage>
</organism>
<evidence type="ECO:0000313" key="1">
    <source>
        <dbReference type="EMBL" id="BAZ95273.1"/>
    </source>
</evidence>
<dbReference type="AlphaFoldDB" id="A0A1Z4VUT9"/>
<proteinExistence type="predicted"/>
<keyword evidence="2" id="KW-1185">Reference proteome</keyword>
<dbReference type="KEGG" id="ttc:FOKN1_2915"/>
<protein>
    <submittedName>
        <fullName evidence="1">Uncharacterized protein</fullName>
    </submittedName>
</protein>
<name>A0A1Z4VUT9_9GAMM</name>